<dbReference type="HOGENOM" id="CLU_830434_0_0_1"/>
<gene>
    <name evidence="3" type="ORF">UCRPA7_2838</name>
</gene>
<dbReference type="CDD" id="cd00054">
    <property type="entry name" value="EGF_CA"/>
    <property type="match status" value="1"/>
</dbReference>
<dbReference type="eggNOG" id="ENOG502RXHJ">
    <property type="taxonomic scope" value="Eukaryota"/>
</dbReference>
<evidence type="ECO:0000313" key="3">
    <source>
        <dbReference type="EMBL" id="EOO01621.1"/>
    </source>
</evidence>
<dbReference type="PANTHER" id="PTHR17178">
    <property type="entry name" value="SECRETORY GRANULE PROTEOGLYCAN CORE PROTEIN"/>
    <property type="match status" value="1"/>
</dbReference>
<accession>R8BQI3</accession>
<evidence type="ECO:0000313" key="4">
    <source>
        <dbReference type="Proteomes" id="UP000014074"/>
    </source>
</evidence>
<dbReference type="KEGG" id="tmn:UCRPA7_2838"/>
<evidence type="ECO:0000259" key="2">
    <source>
        <dbReference type="PROSITE" id="PS01186"/>
    </source>
</evidence>
<dbReference type="AlphaFoldDB" id="R8BQI3"/>
<evidence type="ECO:0000259" key="1">
    <source>
        <dbReference type="PROSITE" id="PS00022"/>
    </source>
</evidence>
<proteinExistence type="predicted"/>
<dbReference type="EMBL" id="KB932984">
    <property type="protein sequence ID" value="EOO01621.1"/>
    <property type="molecule type" value="Genomic_DNA"/>
</dbReference>
<keyword evidence="4" id="KW-1185">Reference proteome</keyword>
<dbReference type="Proteomes" id="UP000014074">
    <property type="component" value="Unassembled WGS sequence"/>
</dbReference>
<feature type="domain" description="EGF-like" evidence="1 2">
    <location>
        <begin position="70"/>
        <end position="81"/>
    </location>
</feature>
<protein>
    <recommendedName>
        <fullName evidence="1 2">EGF-like domain-containing protein</fullName>
    </recommendedName>
</protein>
<organism evidence="3 4">
    <name type="scientific">Phaeoacremonium minimum (strain UCR-PA7)</name>
    <name type="common">Esca disease fungus</name>
    <name type="synonym">Togninia minima</name>
    <dbReference type="NCBI Taxonomy" id="1286976"/>
    <lineage>
        <taxon>Eukaryota</taxon>
        <taxon>Fungi</taxon>
        <taxon>Dikarya</taxon>
        <taxon>Ascomycota</taxon>
        <taxon>Pezizomycotina</taxon>
        <taxon>Sordariomycetes</taxon>
        <taxon>Sordariomycetidae</taxon>
        <taxon>Togniniales</taxon>
        <taxon>Togniniaceae</taxon>
        <taxon>Phaeoacremonium</taxon>
    </lineage>
</organism>
<name>R8BQI3_PHAM7</name>
<dbReference type="GeneID" id="19323127"/>
<dbReference type="OrthoDB" id="283575at2759"/>
<dbReference type="PANTHER" id="PTHR17178:SF0">
    <property type="entry name" value="SERGLYCIN"/>
    <property type="match status" value="1"/>
</dbReference>
<reference evidence="4" key="1">
    <citation type="journal article" date="2013" name="Genome Announc.">
        <title>Draft genome sequence of the ascomycete Phaeoacremonium aleophilum strain UCR-PA7, a causal agent of the esca disease complex in grapevines.</title>
        <authorList>
            <person name="Blanco-Ulate B."/>
            <person name="Rolshausen P."/>
            <person name="Cantu D."/>
        </authorList>
    </citation>
    <scope>NUCLEOTIDE SEQUENCE [LARGE SCALE GENOMIC DNA]</scope>
    <source>
        <strain evidence="4">UCR-PA7</strain>
    </source>
</reference>
<dbReference type="PROSITE" id="PS00022">
    <property type="entry name" value="EGF_1"/>
    <property type="match status" value="1"/>
</dbReference>
<sequence>MAAPSGLQPKNQRNRVADVVAYHLVIPLEFFVIRKQNAGQDAQPALEQCQNQLICANGGTNVVNQGICSCICTNGFTGFDCTVAGADGCTTANLAGETNINNVTLGNAIPRLVQQATNFSIALSGTQILAKFNAGNLSCVAENALVTFDGQSSRQGAANAIVTDPENTNNAASGVNVVNGVAIVTVMVMAGQSTTVTVDVPTYYKSGDALQTANGAGTFSTVFGTTISYPAGETSIPPTTTTTVTTTITPTTSTATSTPTDSFMVTEEILDFARVAVLFVLQEETLSNAESAQNAMQRFFTSASDSYLGTGSSVTPDQARNVSIGNGNTIDFVNLAIDVGQGTVGGTQTAKFRFRDRRLVPFAE</sequence>
<dbReference type="PROSITE" id="PS01186">
    <property type="entry name" value="EGF_2"/>
    <property type="match status" value="1"/>
</dbReference>
<dbReference type="RefSeq" id="XP_007913563.1">
    <property type="nucleotide sequence ID" value="XM_007915372.1"/>
</dbReference>
<dbReference type="InterPro" id="IPR000742">
    <property type="entry name" value="EGF"/>
</dbReference>